<dbReference type="AlphaFoldDB" id="A0A1Y0ISN8"/>
<protein>
    <submittedName>
        <fullName evidence="3">Type IV pili twitching motility protein PilT</fullName>
    </submittedName>
</protein>
<gene>
    <name evidence="3" type="ORF">CBW65_21620</name>
</gene>
<sequence>MAGHRRGVKGMKMWAFLRVGMERGASDVHVTVGAPPMMRVDGELLPMPGRDVLRAEDTLELVQELLDAKMQAVLRERGECDFSYELPEGQRFRVQAFRRLGDLALAVRVIPRRVPTAEELGLSPVILSFGERRQGLFLVTGPTGSGKSTTLACLLEEINRTSRRRILTLEDPVEYLHVHRQSLIDQREVGRDTRSFADGLRAALRQDPDVILVGEMRDLETIATAVTAAETGHLVLATLHTSDAPQTIDRILDVFPAEGQRQIRAQLASVLLGVVSQRLLPKRAGGGRVAVQEILVNTPGVANLIRTEKSHQLRTAMQTGKAHGMQTFDMHLQELVSKGVIDPDTAKKHLMAMP</sequence>
<evidence type="ECO:0000256" key="1">
    <source>
        <dbReference type="ARBA" id="ARBA00006611"/>
    </source>
</evidence>
<dbReference type="Pfam" id="PF00437">
    <property type="entry name" value="T2SSE"/>
    <property type="match status" value="1"/>
</dbReference>
<dbReference type="GO" id="GO:0005524">
    <property type="term" value="F:ATP binding"/>
    <property type="evidence" value="ECO:0007669"/>
    <property type="project" value="InterPro"/>
</dbReference>
<dbReference type="Gene3D" id="3.30.450.90">
    <property type="match status" value="1"/>
</dbReference>
<dbReference type="CDD" id="cd01131">
    <property type="entry name" value="PilT"/>
    <property type="match status" value="1"/>
</dbReference>
<dbReference type="InterPro" id="IPR027417">
    <property type="entry name" value="P-loop_NTPase"/>
</dbReference>
<feature type="domain" description="Bacterial type II secretion system protein E" evidence="2">
    <location>
        <begin position="204"/>
        <end position="218"/>
    </location>
</feature>
<dbReference type="InterPro" id="IPR050921">
    <property type="entry name" value="T4SS_GSP_E_ATPase"/>
</dbReference>
<keyword evidence="4" id="KW-1185">Reference proteome</keyword>
<evidence type="ECO:0000313" key="3">
    <source>
        <dbReference type="EMBL" id="ARU63290.1"/>
    </source>
</evidence>
<dbReference type="Proteomes" id="UP000195437">
    <property type="component" value="Chromosome"/>
</dbReference>
<dbReference type="GO" id="GO:0016887">
    <property type="term" value="F:ATP hydrolysis activity"/>
    <property type="evidence" value="ECO:0007669"/>
    <property type="project" value="InterPro"/>
</dbReference>
<dbReference type="PROSITE" id="PS00662">
    <property type="entry name" value="T2SP_E"/>
    <property type="match status" value="1"/>
</dbReference>
<dbReference type="InterPro" id="IPR003593">
    <property type="entry name" value="AAA+_ATPase"/>
</dbReference>
<dbReference type="EMBL" id="CP021434">
    <property type="protein sequence ID" value="ARU63290.1"/>
    <property type="molecule type" value="Genomic_DNA"/>
</dbReference>
<organism evidence="3 4">
    <name type="scientific">Tumebacillus avium</name>
    <dbReference type="NCBI Taxonomy" id="1903704"/>
    <lineage>
        <taxon>Bacteria</taxon>
        <taxon>Bacillati</taxon>
        <taxon>Bacillota</taxon>
        <taxon>Bacilli</taxon>
        <taxon>Bacillales</taxon>
        <taxon>Alicyclobacillaceae</taxon>
        <taxon>Tumebacillus</taxon>
    </lineage>
</organism>
<evidence type="ECO:0000259" key="2">
    <source>
        <dbReference type="PROSITE" id="PS00662"/>
    </source>
</evidence>
<dbReference type="PANTHER" id="PTHR30486">
    <property type="entry name" value="TWITCHING MOTILITY PROTEIN PILT"/>
    <property type="match status" value="1"/>
</dbReference>
<evidence type="ECO:0000313" key="4">
    <source>
        <dbReference type="Proteomes" id="UP000195437"/>
    </source>
</evidence>
<accession>A0A1Y0ISN8</accession>
<reference evidence="4" key="1">
    <citation type="submission" date="2017-05" db="EMBL/GenBank/DDBJ databases">
        <authorList>
            <person name="Sung H."/>
        </authorList>
    </citation>
    <scope>NUCLEOTIDE SEQUENCE [LARGE SCALE GENOMIC DNA]</scope>
    <source>
        <strain evidence="4">AR23208</strain>
    </source>
</reference>
<dbReference type="KEGG" id="tum:CBW65_21620"/>
<dbReference type="InterPro" id="IPR001482">
    <property type="entry name" value="T2SS/T4SS_dom"/>
</dbReference>
<dbReference type="SMART" id="SM00382">
    <property type="entry name" value="AAA"/>
    <property type="match status" value="1"/>
</dbReference>
<name>A0A1Y0ISN8_9BACL</name>
<proteinExistence type="inferred from homology"/>
<comment type="similarity">
    <text evidence="1">Belongs to the GSP E family.</text>
</comment>
<dbReference type="Gene3D" id="3.40.50.300">
    <property type="entry name" value="P-loop containing nucleotide triphosphate hydrolases"/>
    <property type="match status" value="1"/>
</dbReference>
<dbReference type="InterPro" id="IPR006321">
    <property type="entry name" value="PilT/PilU"/>
</dbReference>
<dbReference type="SUPFAM" id="SSF52540">
    <property type="entry name" value="P-loop containing nucleoside triphosphate hydrolases"/>
    <property type="match status" value="1"/>
</dbReference>
<dbReference type="NCBIfam" id="TIGR01420">
    <property type="entry name" value="pilT_fam"/>
    <property type="match status" value="1"/>
</dbReference>